<feature type="transmembrane region" description="Helical" evidence="6">
    <location>
        <begin position="345"/>
        <end position="365"/>
    </location>
</feature>
<dbReference type="GO" id="GO:0005886">
    <property type="term" value="C:plasma membrane"/>
    <property type="evidence" value="ECO:0007669"/>
    <property type="project" value="UniProtKB-SubCell"/>
</dbReference>
<dbReference type="EMBL" id="FRAW01000001">
    <property type="protein sequence ID" value="SHK13832.1"/>
    <property type="molecule type" value="Genomic_DNA"/>
</dbReference>
<comment type="subcellular location">
    <subcellularLocation>
        <location evidence="1">Cell membrane</location>
        <topology evidence="1">Multi-pass membrane protein</topology>
    </subcellularLocation>
</comment>
<feature type="transmembrane region" description="Helical" evidence="6">
    <location>
        <begin position="685"/>
        <end position="704"/>
    </location>
</feature>
<dbReference type="InterPro" id="IPR050545">
    <property type="entry name" value="Mycobact_MmpL"/>
</dbReference>
<evidence type="ECO:0000256" key="6">
    <source>
        <dbReference type="SAM" id="Phobius"/>
    </source>
</evidence>
<evidence type="ECO:0000256" key="4">
    <source>
        <dbReference type="ARBA" id="ARBA00022989"/>
    </source>
</evidence>
<proteinExistence type="predicted"/>
<feature type="transmembrane region" description="Helical" evidence="6">
    <location>
        <begin position="289"/>
        <end position="307"/>
    </location>
</feature>
<organism evidence="8 9">
    <name type="scientific">Fibrobacter intestinalis</name>
    <dbReference type="NCBI Taxonomy" id="28122"/>
    <lineage>
        <taxon>Bacteria</taxon>
        <taxon>Pseudomonadati</taxon>
        <taxon>Fibrobacterota</taxon>
        <taxon>Fibrobacteria</taxon>
        <taxon>Fibrobacterales</taxon>
        <taxon>Fibrobacteraceae</taxon>
        <taxon>Fibrobacter</taxon>
    </lineage>
</organism>
<evidence type="ECO:0000256" key="5">
    <source>
        <dbReference type="ARBA" id="ARBA00023136"/>
    </source>
</evidence>
<dbReference type="InterPro" id="IPR004869">
    <property type="entry name" value="MMPL_dom"/>
</dbReference>
<name>A0A1M6Q0X0_9BACT</name>
<dbReference type="RefSeq" id="WP_073301880.1">
    <property type="nucleotide sequence ID" value="NZ_FRAW01000001.1"/>
</dbReference>
<gene>
    <name evidence="8" type="ORF">SAMN05720469_101206</name>
</gene>
<keyword evidence="5 6" id="KW-0472">Membrane</keyword>
<keyword evidence="3 6" id="KW-0812">Transmembrane</keyword>
<keyword evidence="4 6" id="KW-1133">Transmembrane helix</keyword>
<feature type="transmembrane region" description="Helical" evidence="6">
    <location>
        <begin position="425"/>
        <end position="442"/>
    </location>
</feature>
<reference evidence="9" key="1">
    <citation type="submission" date="2016-11" db="EMBL/GenBank/DDBJ databases">
        <authorList>
            <person name="Varghese N."/>
            <person name="Submissions S."/>
        </authorList>
    </citation>
    <scope>NUCLEOTIDE SEQUENCE [LARGE SCALE GENOMIC DNA]</scope>
    <source>
        <strain evidence="9">UWOS</strain>
    </source>
</reference>
<feature type="transmembrane region" description="Helical" evidence="6">
    <location>
        <begin position="630"/>
        <end position="649"/>
    </location>
</feature>
<feature type="domain" description="Membrane transport protein MMPL" evidence="7">
    <location>
        <begin position="193"/>
        <end position="333"/>
    </location>
</feature>
<feature type="transmembrane region" description="Helical" evidence="6">
    <location>
        <begin position="741"/>
        <end position="762"/>
    </location>
</feature>
<feature type="transmembrane region" description="Helical" evidence="6">
    <location>
        <begin position="263"/>
        <end position="282"/>
    </location>
</feature>
<feature type="transmembrane region" description="Helical" evidence="6">
    <location>
        <begin position="12"/>
        <end position="35"/>
    </location>
</feature>
<keyword evidence="2" id="KW-1003">Cell membrane</keyword>
<dbReference type="SUPFAM" id="SSF82866">
    <property type="entry name" value="Multidrug efflux transporter AcrB transmembrane domain"/>
    <property type="match status" value="2"/>
</dbReference>
<dbReference type="Pfam" id="PF03176">
    <property type="entry name" value="MMPL"/>
    <property type="match status" value="1"/>
</dbReference>
<feature type="transmembrane region" description="Helical" evidence="6">
    <location>
        <begin position="371"/>
        <end position="393"/>
    </location>
</feature>
<dbReference type="PANTHER" id="PTHR33406">
    <property type="entry name" value="MEMBRANE PROTEIN MJ1562-RELATED"/>
    <property type="match status" value="1"/>
</dbReference>
<dbReference type="Proteomes" id="UP000184275">
    <property type="component" value="Unassembled WGS sequence"/>
</dbReference>
<feature type="transmembrane region" description="Helical" evidence="6">
    <location>
        <begin position="716"/>
        <end position="735"/>
    </location>
</feature>
<evidence type="ECO:0000256" key="3">
    <source>
        <dbReference type="ARBA" id="ARBA00022692"/>
    </source>
</evidence>
<evidence type="ECO:0000256" key="1">
    <source>
        <dbReference type="ARBA" id="ARBA00004651"/>
    </source>
</evidence>
<protein>
    <submittedName>
        <fullName evidence="8">Predicted exporter</fullName>
    </submittedName>
</protein>
<accession>A0A1M6Q0X0</accession>
<keyword evidence="9" id="KW-1185">Reference proteome</keyword>
<feature type="transmembrane region" description="Helical" evidence="6">
    <location>
        <begin position="661"/>
        <end position="679"/>
    </location>
</feature>
<dbReference type="PANTHER" id="PTHR33406:SF13">
    <property type="entry name" value="MEMBRANE PROTEIN YDFJ"/>
    <property type="match status" value="1"/>
</dbReference>
<evidence type="ECO:0000259" key="7">
    <source>
        <dbReference type="Pfam" id="PF03176"/>
    </source>
</evidence>
<evidence type="ECO:0000313" key="9">
    <source>
        <dbReference type="Proteomes" id="UP000184275"/>
    </source>
</evidence>
<evidence type="ECO:0000256" key="2">
    <source>
        <dbReference type="ARBA" id="ARBA00022475"/>
    </source>
</evidence>
<dbReference type="Gene3D" id="1.20.1640.10">
    <property type="entry name" value="Multidrug efflux transporter AcrB transmembrane domain"/>
    <property type="match status" value="2"/>
</dbReference>
<sequence length="764" mass="85132">MNSEIPQSKKQIFHIGLWAILHIALIVAVVLAYPWKIDKSLYSVLPKSDISQEFQNAESEFSSRSATQLLLFVGDSDFSVAKAAANEIGKMLSESQQIESATWLIDSNSLGELSEFFYKNRFALQDPSLLQMSDSARANYLYHRALSRTFGALPTSSLSHLQEDPYLLSQNAQERLLFKNPLLSGNLSLREGMLTVEDSGKTYVLVNAKMLQNASDMASDGHIISLLEDKMALLQKAHPNLSFECSGVPFHSYSSSQKAQREVAWISGISGVAVLLLLLLAFRSPLPILSILVSIVVAILAAIGATLATFHEIHIFTFVFGTSVIGVSIDYALHHFADRNFQIKSILLGFMTTELSYIALMIVNFPVLRQMAFFSMVGLASALLSVLLIFPIISRKLEKRNQNPPVIIQLALKGYSKAESIPRKVRYIIFAVLLGLLLPGFFKLNLQTDLRTLYKIAPDLEKSEIKIAKWMNSGISPHYFIVRGNSIEDVLQKEENLKERLWTAQKDSLIESVLAFSDFAPSAHRQRQLDSALRRSLPIRYAALKKAMKIPKRQQLEYPTIQTDLEKQLPQQFENFRNMLWIGQLDSSYYSAVLPLHATKEFCADSFASPDEGIYAVNKMETVNHALTELSMTALALVAFAYFSVFFILSFVYNWQDSLRIVRAPILACLFTMSMFGYMEIPVNFFAITGLILVLGIGIDYSLFFKEAGDDLNSTAFAVILSTLTTLISFGTLALSSFAPVSILGLTVLLGISASLCLSPFARK</sequence>
<feature type="transmembrane region" description="Helical" evidence="6">
    <location>
        <begin position="313"/>
        <end position="333"/>
    </location>
</feature>
<dbReference type="AlphaFoldDB" id="A0A1M6Q0X0"/>
<evidence type="ECO:0000313" key="8">
    <source>
        <dbReference type="EMBL" id="SHK13832.1"/>
    </source>
</evidence>